<evidence type="ECO:0000256" key="2">
    <source>
        <dbReference type="ARBA" id="ARBA00012438"/>
    </source>
</evidence>
<evidence type="ECO:0000256" key="3">
    <source>
        <dbReference type="ARBA" id="ARBA00022553"/>
    </source>
</evidence>
<comment type="caution">
    <text evidence="8">The sequence shown here is derived from an EMBL/GenBank/DDBJ whole genome shotgun (WGS) entry which is preliminary data.</text>
</comment>
<dbReference type="Pfam" id="PF02518">
    <property type="entry name" value="HATPase_c"/>
    <property type="match status" value="1"/>
</dbReference>
<dbReference type="PANTHER" id="PTHR43155:SF2">
    <property type="entry name" value="CYCLIC DI-GMP PHOSPHODIESTERASE PA4108"/>
    <property type="match status" value="1"/>
</dbReference>
<dbReference type="InterPro" id="IPR003607">
    <property type="entry name" value="HD/PDEase_dom"/>
</dbReference>
<evidence type="ECO:0000259" key="7">
    <source>
        <dbReference type="PROSITE" id="PS51832"/>
    </source>
</evidence>
<dbReference type="PROSITE" id="PS50109">
    <property type="entry name" value="HIS_KIN"/>
    <property type="match status" value="1"/>
</dbReference>
<dbReference type="Gene3D" id="3.30.565.10">
    <property type="entry name" value="Histidine kinase-like ATPase, C-terminal domain"/>
    <property type="match status" value="1"/>
</dbReference>
<dbReference type="FunFam" id="3.30.565.10:FF:000006">
    <property type="entry name" value="Sensor histidine kinase WalK"/>
    <property type="match status" value="1"/>
</dbReference>
<accession>A0A7V2AV77</accession>
<dbReference type="PROSITE" id="PS51832">
    <property type="entry name" value="HD_GYP"/>
    <property type="match status" value="1"/>
</dbReference>
<dbReference type="Gene3D" id="1.10.3210.10">
    <property type="entry name" value="Hypothetical protein af1432"/>
    <property type="match status" value="1"/>
</dbReference>
<dbReference type="EMBL" id="DSEC01000389">
    <property type="protein sequence ID" value="HER43898.1"/>
    <property type="molecule type" value="Genomic_DNA"/>
</dbReference>
<evidence type="ECO:0000313" key="8">
    <source>
        <dbReference type="EMBL" id="HER43898.1"/>
    </source>
</evidence>
<feature type="domain" description="Histidine kinase" evidence="6">
    <location>
        <begin position="1"/>
        <end position="110"/>
    </location>
</feature>
<gene>
    <name evidence="8" type="ORF">ENO08_05510</name>
</gene>
<keyword evidence="5" id="KW-0418">Kinase</keyword>
<dbReference type="PANTHER" id="PTHR43155">
    <property type="entry name" value="CYCLIC DI-GMP PHOSPHODIESTERASE PA4108-RELATED"/>
    <property type="match status" value="1"/>
</dbReference>
<dbReference type="Pfam" id="PF13487">
    <property type="entry name" value="HD_5"/>
    <property type="match status" value="1"/>
</dbReference>
<dbReference type="InterPro" id="IPR003018">
    <property type="entry name" value="GAF"/>
</dbReference>
<sequence>GDEDLVKQVLINLIGNAVKFSPAGSRIFLTAEEEAVSIKVTVRDEGVGIPQDDLKNIFKQFYQVGTDSAEGVGLGLAIVKNIVEQHGGYVNVTSRMGEGSTFTFTLPKEHHFNDLLGYIFDSMEAREEVQEMFQLAVKVVAEILSAKIVSMMLLDRERKELFIKVAYGLDERIVENTRVPVGKSIAGRVAQTGEPLLIEDIEETGLSSLKSNNPQYETKSLLSVPLVVGSTVIGVINANNKTSGKPFTEDDMVLLQSISERISKVIERMRTAEDFHAFLRETISSLNSLLEICESDEAGMRSRLVEWSVKVARKLGLSEKEIQVIQFVSSVHDVGMTTVSEGILSKTLDLTPEEIDEIHKHPQRGAAIMRPLEFVEAVSQTMLFHHERMDGKGYPMGLKGDQIPIGSRIIAVLDAWVSMVSERPFRRSLALEDSINELVDNAGKQFDREVISAFMEVLVDEGRIEIEEYAGIRDRLRFGGRHHAMP</sequence>
<dbReference type="EC" id="2.7.13.3" evidence="2"/>
<dbReference type="SMART" id="SM00387">
    <property type="entry name" value="HATPase_c"/>
    <property type="match status" value="1"/>
</dbReference>
<dbReference type="Proteomes" id="UP000886069">
    <property type="component" value="Unassembled WGS sequence"/>
</dbReference>
<evidence type="ECO:0000256" key="5">
    <source>
        <dbReference type="ARBA" id="ARBA00022777"/>
    </source>
</evidence>
<evidence type="ECO:0000256" key="4">
    <source>
        <dbReference type="ARBA" id="ARBA00022679"/>
    </source>
</evidence>
<dbReference type="SUPFAM" id="SSF109604">
    <property type="entry name" value="HD-domain/PDEase-like"/>
    <property type="match status" value="1"/>
</dbReference>
<feature type="domain" description="HD-GYP" evidence="7">
    <location>
        <begin position="275"/>
        <end position="470"/>
    </location>
</feature>
<dbReference type="SUPFAM" id="SSF55781">
    <property type="entry name" value="GAF domain-like"/>
    <property type="match status" value="1"/>
</dbReference>
<keyword evidence="3" id="KW-0597">Phosphoprotein</keyword>
<dbReference type="SMART" id="SM00065">
    <property type="entry name" value="GAF"/>
    <property type="match status" value="1"/>
</dbReference>
<dbReference type="Pfam" id="PF01590">
    <property type="entry name" value="GAF"/>
    <property type="match status" value="1"/>
</dbReference>
<feature type="non-terminal residue" evidence="8">
    <location>
        <position position="1"/>
    </location>
</feature>
<reference evidence="8" key="1">
    <citation type="journal article" date="2020" name="mSystems">
        <title>Genome- and Community-Level Interaction Insights into Carbon Utilization and Element Cycling Functions of Hydrothermarchaeota in Hydrothermal Sediment.</title>
        <authorList>
            <person name="Zhou Z."/>
            <person name="Liu Y."/>
            <person name="Xu W."/>
            <person name="Pan J."/>
            <person name="Luo Z.H."/>
            <person name="Li M."/>
        </authorList>
    </citation>
    <scope>NUCLEOTIDE SEQUENCE [LARGE SCALE GENOMIC DNA]</scope>
    <source>
        <strain evidence="8">SpSt-1233</strain>
    </source>
</reference>
<dbReference type="SUPFAM" id="SSF55874">
    <property type="entry name" value="ATPase domain of HSP90 chaperone/DNA topoisomerase II/histidine kinase"/>
    <property type="match status" value="1"/>
</dbReference>
<dbReference type="InterPro" id="IPR036890">
    <property type="entry name" value="HATPase_C_sf"/>
</dbReference>
<protein>
    <recommendedName>
        <fullName evidence="2">histidine kinase</fullName>
        <ecNumber evidence="2">2.7.13.3</ecNumber>
    </recommendedName>
</protein>
<evidence type="ECO:0000259" key="6">
    <source>
        <dbReference type="PROSITE" id="PS50109"/>
    </source>
</evidence>
<name>A0A7V2AV77_UNCEI</name>
<dbReference type="CDD" id="cd16922">
    <property type="entry name" value="HATPase_EvgS-ArcB-TorS-like"/>
    <property type="match status" value="1"/>
</dbReference>
<dbReference type="InterPro" id="IPR003594">
    <property type="entry name" value="HATPase_dom"/>
</dbReference>
<dbReference type="PRINTS" id="PR00344">
    <property type="entry name" value="BCTRLSENSOR"/>
</dbReference>
<dbReference type="InterPro" id="IPR037522">
    <property type="entry name" value="HD_GYP_dom"/>
</dbReference>
<keyword evidence="4" id="KW-0808">Transferase</keyword>
<dbReference type="CDD" id="cd00077">
    <property type="entry name" value="HDc"/>
    <property type="match status" value="1"/>
</dbReference>
<dbReference type="InterPro" id="IPR005467">
    <property type="entry name" value="His_kinase_dom"/>
</dbReference>
<comment type="catalytic activity">
    <reaction evidence="1">
        <text>ATP + protein L-histidine = ADP + protein N-phospho-L-histidine.</text>
        <dbReference type="EC" id="2.7.13.3"/>
    </reaction>
</comment>
<dbReference type="AlphaFoldDB" id="A0A7V2AV77"/>
<organism evidence="8">
    <name type="scientific">Eiseniibacteriota bacterium</name>
    <dbReference type="NCBI Taxonomy" id="2212470"/>
    <lineage>
        <taxon>Bacteria</taxon>
        <taxon>Candidatus Eiseniibacteriota</taxon>
    </lineage>
</organism>
<dbReference type="InterPro" id="IPR029016">
    <property type="entry name" value="GAF-like_dom_sf"/>
</dbReference>
<evidence type="ECO:0000256" key="1">
    <source>
        <dbReference type="ARBA" id="ARBA00000085"/>
    </source>
</evidence>
<dbReference type="Gene3D" id="3.30.450.40">
    <property type="match status" value="1"/>
</dbReference>
<dbReference type="GO" id="GO:0004673">
    <property type="term" value="F:protein histidine kinase activity"/>
    <property type="evidence" value="ECO:0007669"/>
    <property type="project" value="UniProtKB-EC"/>
</dbReference>
<dbReference type="InterPro" id="IPR004358">
    <property type="entry name" value="Sig_transdc_His_kin-like_C"/>
</dbReference>
<proteinExistence type="predicted"/>